<dbReference type="PANTHER" id="PTHR44757">
    <property type="entry name" value="DIGUANYLATE CYCLASE DGCP"/>
    <property type="match status" value="1"/>
</dbReference>
<dbReference type="Pfam" id="PF00563">
    <property type="entry name" value="EAL"/>
    <property type="match status" value="1"/>
</dbReference>
<dbReference type="InterPro" id="IPR052155">
    <property type="entry name" value="Biofilm_reg_signaling"/>
</dbReference>
<name>A0ABR7EIU9_9FIRM</name>
<feature type="domain" description="EAL" evidence="7">
    <location>
        <begin position="496"/>
        <end position="749"/>
    </location>
</feature>
<comment type="subcellular location">
    <subcellularLocation>
        <location evidence="1">Cell membrane</location>
        <topology evidence="1">Multi-pass membrane protein</topology>
    </subcellularLocation>
</comment>
<feature type="transmembrane region" description="Helical" evidence="6">
    <location>
        <begin position="287"/>
        <end position="312"/>
    </location>
</feature>
<protein>
    <submittedName>
        <fullName evidence="9">EAL domain-containing protein</fullName>
    </submittedName>
</protein>
<dbReference type="CDD" id="cd01948">
    <property type="entry name" value="EAL"/>
    <property type="match status" value="1"/>
</dbReference>
<evidence type="ECO:0000256" key="3">
    <source>
        <dbReference type="ARBA" id="ARBA00022692"/>
    </source>
</evidence>
<evidence type="ECO:0000313" key="10">
    <source>
        <dbReference type="Proteomes" id="UP000606889"/>
    </source>
</evidence>
<dbReference type="SMART" id="SM00052">
    <property type="entry name" value="EAL"/>
    <property type="match status" value="1"/>
</dbReference>
<dbReference type="InterPro" id="IPR043128">
    <property type="entry name" value="Rev_trsase/Diguanyl_cyclase"/>
</dbReference>
<evidence type="ECO:0000259" key="7">
    <source>
        <dbReference type="PROSITE" id="PS50883"/>
    </source>
</evidence>
<feature type="domain" description="GGDEF" evidence="8">
    <location>
        <begin position="353"/>
        <end position="486"/>
    </location>
</feature>
<dbReference type="EMBL" id="JACOON010000006">
    <property type="protein sequence ID" value="MBC5648939.1"/>
    <property type="molecule type" value="Genomic_DNA"/>
</dbReference>
<dbReference type="Pfam" id="PF00990">
    <property type="entry name" value="GGDEF"/>
    <property type="match status" value="1"/>
</dbReference>
<dbReference type="Gene3D" id="3.30.450.20">
    <property type="entry name" value="PAS domain"/>
    <property type="match status" value="1"/>
</dbReference>
<dbReference type="NCBIfam" id="TIGR00254">
    <property type="entry name" value="GGDEF"/>
    <property type="match status" value="1"/>
</dbReference>
<organism evidence="9 10">
    <name type="scientific">Christensenella tenuis</name>
    <dbReference type="NCBI Taxonomy" id="2763033"/>
    <lineage>
        <taxon>Bacteria</taxon>
        <taxon>Bacillati</taxon>
        <taxon>Bacillota</taxon>
        <taxon>Clostridia</taxon>
        <taxon>Christensenellales</taxon>
        <taxon>Christensenellaceae</taxon>
        <taxon>Christensenella</taxon>
    </lineage>
</organism>
<dbReference type="InterPro" id="IPR035919">
    <property type="entry name" value="EAL_sf"/>
</dbReference>
<dbReference type="InterPro" id="IPR029787">
    <property type="entry name" value="Nucleotide_cyclase"/>
</dbReference>
<reference evidence="9 10" key="1">
    <citation type="submission" date="2020-08" db="EMBL/GenBank/DDBJ databases">
        <title>Genome public.</title>
        <authorList>
            <person name="Liu C."/>
            <person name="Sun Q."/>
        </authorList>
    </citation>
    <scope>NUCLEOTIDE SEQUENCE [LARGE SCALE GENOMIC DNA]</scope>
    <source>
        <strain evidence="9 10">NSJ-35</strain>
    </source>
</reference>
<dbReference type="SUPFAM" id="SSF103190">
    <property type="entry name" value="Sensory domain-like"/>
    <property type="match status" value="1"/>
</dbReference>
<keyword evidence="2" id="KW-1003">Cell membrane</keyword>
<proteinExistence type="predicted"/>
<sequence>MGIDRLIHLKNLKSLIAGLLAIAAVVVCLNIYYVTSLKNSMEEETDRYLGEISRHAASMIDYRVESGFQTLRTTARSLHLFDDEEEMRDYLKVVSEENGFSRITFIDPEGNGYTSDGTQIDTQNEGIGKALRGEENVSNVFVAVDGKNSVFYSVPVYGPGGEVAGVLAGTSSIETLENILSVESFGGEGFSQIVDYDGNYIVRSENKNAIRGYDNYFTMIEENGTLEQGGTIAEIREKISEDKSGTFRFASYTDGGDRAVIYISLAVPEWYLFSVVPTAVAGAQTQMAITLSITISCVMVALFIVVLFLLYYTYRRSNERLEHIAFVDPVTGGASRLKFELEAEELIRGAAPDTYAMISLDIQKFKLINDSFGSEKGDRTLRYIAKVLERETGHNELSARISGDTFSLLLKNTSPKELGLRLDHIAEEINSFNLTGENKYILPVMQGVYIVDDPALNMIVIQDRANVARKGNKDSSGRFVSRVFYSDLERLRMVREKEISDKMEQALKNREFVVYLQPKYELEHDSIAGAEALVRWDDPEKGMVFPGEFIPVLERNGYIVELDFYVFEEICRMLRRWIDSGEKPVPVSVNLSRAHLKHPDFMERFRRVWEKYNIPADLLEIELTETLVFENIEALISIIDQIHQIGFTCSLDDFGSGYSSLNMLKDVPVDVLKLDRAFFRGEISERGKRVVEGVIDLSKKLGMGTVAEGVEHIGQVEFLRKAHCDMVQGFVFSKPVSTAEFEKLIFGRESADKEP</sequence>
<dbReference type="SUPFAM" id="SSF55073">
    <property type="entry name" value="Nucleotide cyclase"/>
    <property type="match status" value="1"/>
</dbReference>
<keyword evidence="3 6" id="KW-0812">Transmembrane</keyword>
<gene>
    <name evidence="9" type="ORF">H8S18_11375</name>
</gene>
<dbReference type="CDD" id="cd01949">
    <property type="entry name" value="GGDEF"/>
    <property type="match status" value="1"/>
</dbReference>
<dbReference type="PANTHER" id="PTHR44757:SF2">
    <property type="entry name" value="BIOFILM ARCHITECTURE MAINTENANCE PROTEIN MBAA"/>
    <property type="match status" value="1"/>
</dbReference>
<dbReference type="Gene3D" id="3.20.20.450">
    <property type="entry name" value="EAL domain"/>
    <property type="match status" value="1"/>
</dbReference>
<dbReference type="InterPro" id="IPR033479">
    <property type="entry name" value="dCache_1"/>
</dbReference>
<dbReference type="InterPro" id="IPR000160">
    <property type="entry name" value="GGDEF_dom"/>
</dbReference>
<accession>A0ABR7EIU9</accession>
<dbReference type="CDD" id="cd18773">
    <property type="entry name" value="PDC1_HK_sensor"/>
    <property type="match status" value="1"/>
</dbReference>
<dbReference type="RefSeq" id="WP_186858397.1">
    <property type="nucleotide sequence ID" value="NZ_JACOON010000006.1"/>
</dbReference>
<dbReference type="InterPro" id="IPR029151">
    <property type="entry name" value="Sensor-like_sf"/>
</dbReference>
<evidence type="ECO:0000256" key="2">
    <source>
        <dbReference type="ARBA" id="ARBA00022475"/>
    </source>
</evidence>
<evidence type="ECO:0000259" key="8">
    <source>
        <dbReference type="PROSITE" id="PS50887"/>
    </source>
</evidence>
<keyword evidence="5 6" id="KW-0472">Membrane</keyword>
<dbReference type="PROSITE" id="PS50887">
    <property type="entry name" value="GGDEF"/>
    <property type="match status" value="1"/>
</dbReference>
<dbReference type="SMART" id="SM00267">
    <property type="entry name" value="GGDEF"/>
    <property type="match status" value="1"/>
</dbReference>
<evidence type="ECO:0000256" key="1">
    <source>
        <dbReference type="ARBA" id="ARBA00004651"/>
    </source>
</evidence>
<comment type="caution">
    <text evidence="9">The sequence shown here is derived from an EMBL/GenBank/DDBJ whole genome shotgun (WGS) entry which is preliminary data.</text>
</comment>
<keyword evidence="10" id="KW-1185">Reference proteome</keyword>
<dbReference type="PROSITE" id="PS50883">
    <property type="entry name" value="EAL"/>
    <property type="match status" value="1"/>
</dbReference>
<evidence type="ECO:0000256" key="4">
    <source>
        <dbReference type="ARBA" id="ARBA00022989"/>
    </source>
</evidence>
<dbReference type="Pfam" id="PF02743">
    <property type="entry name" value="dCache_1"/>
    <property type="match status" value="1"/>
</dbReference>
<evidence type="ECO:0000256" key="5">
    <source>
        <dbReference type="ARBA" id="ARBA00023136"/>
    </source>
</evidence>
<dbReference type="SUPFAM" id="SSF141868">
    <property type="entry name" value="EAL domain-like"/>
    <property type="match status" value="1"/>
</dbReference>
<dbReference type="InterPro" id="IPR001633">
    <property type="entry name" value="EAL_dom"/>
</dbReference>
<dbReference type="Proteomes" id="UP000606889">
    <property type="component" value="Unassembled WGS sequence"/>
</dbReference>
<dbReference type="Gene3D" id="3.30.70.270">
    <property type="match status" value="1"/>
</dbReference>
<evidence type="ECO:0000313" key="9">
    <source>
        <dbReference type="EMBL" id="MBC5648939.1"/>
    </source>
</evidence>
<evidence type="ECO:0000256" key="6">
    <source>
        <dbReference type="SAM" id="Phobius"/>
    </source>
</evidence>
<feature type="transmembrane region" description="Helical" evidence="6">
    <location>
        <begin position="12"/>
        <end position="33"/>
    </location>
</feature>
<keyword evidence="4 6" id="KW-1133">Transmembrane helix</keyword>